<evidence type="ECO:0000313" key="2">
    <source>
        <dbReference type="RefSeq" id="XP_022771036.1"/>
    </source>
</evidence>
<accession>A0A6P6B254</accession>
<name>A0A6P6B254_DURZI</name>
<dbReference type="GeneID" id="111314179"/>
<keyword evidence="1" id="KW-1185">Reference proteome</keyword>
<sequence length="183" mass="20905">MKAIQNLLQLLGFLPSAYRPFHLHSLFLPQRALLTLKRSSSTSPPKSNAEVLARGVDCDIVLLSVESKEYWKGAKPLRLGHLQRLQFFELFLLWDILTEDHFSDKGLSCIEVYRSEDAQHIGYVIPTMVVSYFLNDYERNGKCTGTVQLFKNLDIGFLDIGDVSWHSTDHEVAFMTLMAAFHI</sequence>
<gene>
    <name evidence="2" type="primary">LOC111314179</name>
</gene>
<dbReference type="OrthoDB" id="4217619at2759"/>
<organism evidence="1 2">
    <name type="scientific">Durio zibethinus</name>
    <name type="common">Durian</name>
    <dbReference type="NCBI Taxonomy" id="66656"/>
    <lineage>
        <taxon>Eukaryota</taxon>
        <taxon>Viridiplantae</taxon>
        <taxon>Streptophyta</taxon>
        <taxon>Embryophyta</taxon>
        <taxon>Tracheophyta</taxon>
        <taxon>Spermatophyta</taxon>
        <taxon>Magnoliopsida</taxon>
        <taxon>eudicotyledons</taxon>
        <taxon>Gunneridae</taxon>
        <taxon>Pentapetalae</taxon>
        <taxon>rosids</taxon>
        <taxon>malvids</taxon>
        <taxon>Malvales</taxon>
        <taxon>Malvaceae</taxon>
        <taxon>Helicteroideae</taxon>
        <taxon>Durio</taxon>
    </lineage>
</organism>
<protein>
    <submittedName>
        <fullName evidence="2">Protease Do-like 2, chloroplastic isoform X1</fullName>
    </submittedName>
</protein>
<dbReference type="PANTHER" id="PTHR45980">
    <property type="match status" value="1"/>
</dbReference>
<dbReference type="GO" id="GO:0004252">
    <property type="term" value="F:serine-type endopeptidase activity"/>
    <property type="evidence" value="ECO:0007669"/>
    <property type="project" value="TreeGrafter"/>
</dbReference>
<dbReference type="Proteomes" id="UP000515121">
    <property type="component" value="Unplaced"/>
</dbReference>
<reference evidence="2" key="1">
    <citation type="submission" date="2025-08" db="UniProtKB">
        <authorList>
            <consortium name="RefSeq"/>
        </authorList>
    </citation>
    <scope>IDENTIFICATION</scope>
    <source>
        <tissue evidence="2">Fruit stalk</tissue>
    </source>
</reference>
<evidence type="ECO:0000313" key="1">
    <source>
        <dbReference type="Proteomes" id="UP000515121"/>
    </source>
</evidence>
<proteinExistence type="predicted"/>
<dbReference type="RefSeq" id="XP_022771036.1">
    <property type="nucleotide sequence ID" value="XM_022915301.1"/>
</dbReference>
<dbReference type="KEGG" id="dzi:111314179"/>
<dbReference type="AlphaFoldDB" id="A0A6P6B254"/>
<dbReference type="PANTHER" id="PTHR45980:SF6">
    <property type="entry name" value="PROTEASE DO-LIKE 2, CHLOROPLASTIC"/>
    <property type="match status" value="1"/>
</dbReference>